<reference evidence="5" key="1">
    <citation type="journal article" date="2019" name="Int. J. Syst. Evol. Microbiol.">
        <title>The Global Catalogue of Microorganisms (GCM) 10K type strain sequencing project: providing services to taxonomists for standard genome sequencing and annotation.</title>
        <authorList>
            <consortium name="The Broad Institute Genomics Platform"/>
            <consortium name="The Broad Institute Genome Sequencing Center for Infectious Disease"/>
            <person name="Wu L."/>
            <person name="Ma J."/>
        </authorList>
    </citation>
    <scope>NUCLEOTIDE SEQUENCE [LARGE SCALE GENOMIC DNA]</scope>
    <source>
        <strain evidence="5">JCM 14735</strain>
    </source>
</reference>
<dbReference type="InterPro" id="IPR006683">
    <property type="entry name" value="Thioestr_dom"/>
</dbReference>
<dbReference type="SUPFAM" id="SSF54637">
    <property type="entry name" value="Thioesterase/thiol ester dehydrase-isomerase"/>
    <property type="match status" value="1"/>
</dbReference>
<evidence type="ECO:0000313" key="5">
    <source>
        <dbReference type="Proteomes" id="UP001501204"/>
    </source>
</evidence>
<evidence type="ECO:0000259" key="3">
    <source>
        <dbReference type="Pfam" id="PF03061"/>
    </source>
</evidence>
<keyword evidence="5" id="KW-1185">Reference proteome</keyword>
<dbReference type="Proteomes" id="UP001501204">
    <property type="component" value="Unassembled WGS sequence"/>
</dbReference>
<dbReference type="PANTHER" id="PTHR43240:SF5">
    <property type="entry name" value="1,4-DIHYDROXY-2-NAPHTHOYL-COA THIOESTERASE 1"/>
    <property type="match status" value="1"/>
</dbReference>
<organism evidence="4 5">
    <name type="scientific">Kocuria aegyptia</name>
    <dbReference type="NCBI Taxonomy" id="330943"/>
    <lineage>
        <taxon>Bacteria</taxon>
        <taxon>Bacillati</taxon>
        <taxon>Actinomycetota</taxon>
        <taxon>Actinomycetes</taxon>
        <taxon>Micrococcales</taxon>
        <taxon>Micrococcaceae</taxon>
        <taxon>Kocuria</taxon>
    </lineage>
</organism>
<dbReference type="Pfam" id="PF03061">
    <property type="entry name" value="4HBT"/>
    <property type="match status" value="1"/>
</dbReference>
<name>A0ABP4X5L7_9MICC</name>
<evidence type="ECO:0000256" key="2">
    <source>
        <dbReference type="ARBA" id="ARBA00022801"/>
    </source>
</evidence>
<dbReference type="CDD" id="cd03443">
    <property type="entry name" value="PaaI_thioesterase"/>
    <property type="match status" value="1"/>
</dbReference>
<accession>A0ABP4X5L7</accession>
<evidence type="ECO:0000313" key="4">
    <source>
        <dbReference type="EMBL" id="GAA1770927.1"/>
    </source>
</evidence>
<feature type="domain" description="Thioesterase" evidence="3">
    <location>
        <begin position="52"/>
        <end position="128"/>
    </location>
</feature>
<dbReference type="EMBL" id="BAAAOA010000046">
    <property type="protein sequence ID" value="GAA1770927.1"/>
    <property type="molecule type" value="Genomic_DNA"/>
</dbReference>
<dbReference type="RefSeq" id="WP_344124040.1">
    <property type="nucleotide sequence ID" value="NZ_BAAAOA010000046.1"/>
</dbReference>
<sequence length="150" mass="15865">MTTSDTHRPGSHETWRIVLGELDEKMGVTVLEESAERVVASMPVEGNRQSLGLLHGGAMVALGEAVGSWAAVIHASTMGKVAVGVDVNATHHRSCRTGTVTATATALQLGRSLTCHEVVLEHEDGARLCTVRITNFLKDEPRQAGTPTAS</sequence>
<dbReference type="Gene3D" id="3.10.129.10">
    <property type="entry name" value="Hotdog Thioesterase"/>
    <property type="match status" value="1"/>
</dbReference>
<comment type="similarity">
    <text evidence="1">Belongs to the thioesterase PaaI family.</text>
</comment>
<proteinExistence type="inferred from homology"/>
<dbReference type="InterPro" id="IPR003736">
    <property type="entry name" value="PAAI_dom"/>
</dbReference>
<dbReference type="PANTHER" id="PTHR43240">
    <property type="entry name" value="1,4-DIHYDROXY-2-NAPHTHOYL-COA THIOESTERASE 1"/>
    <property type="match status" value="1"/>
</dbReference>
<dbReference type="InterPro" id="IPR029069">
    <property type="entry name" value="HotDog_dom_sf"/>
</dbReference>
<keyword evidence="2" id="KW-0378">Hydrolase</keyword>
<gene>
    <name evidence="4" type="ORF">GCM10009767_31120</name>
</gene>
<dbReference type="NCBIfam" id="TIGR00369">
    <property type="entry name" value="unchar_dom_1"/>
    <property type="match status" value="1"/>
</dbReference>
<comment type="caution">
    <text evidence="4">The sequence shown here is derived from an EMBL/GenBank/DDBJ whole genome shotgun (WGS) entry which is preliminary data.</text>
</comment>
<evidence type="ECO:0000256" key="1">
    <source>
        <dbReference type="ARBA" id="ARBA00008324"/>
    </source>
</evidence>
<protein>
    <recommendedName>
        <fullName evidence="3">Thioesterase domain-containing protein</fullName>
    </recommendedName>
</protein>